<accession>A0A1I6HEU0</accession>
<feature type="domain" description="Ig-like" evidence="2">
    <location>
        <begin position="259"/>
        <end position="338"/>
    </location>
</feature>
<gene>
    <name evidence="3" type="ORF">SAMN04488124_2158</name>
</gene>
<feature type="region of interest" description="Disordered" evidence="1">
    <location>
        <begin position="1"/>
        <end position="47"/>
    </location>
</feature>
<dbReference type="EMBL" id="FOYS01000003">
    <property type="protein sequence ID" value="SFR53006.1"/>
    <property type="molecule type" value="Genomic_DNA"/>
</dbReference>
<name>A0A1I6HEU0_9EURY</name>
<feature type="domain" description="Ig-like" evidence="2">
    <location>
        <begin position="55"/>
        <end position="135"/>
    </location>
</feature>
<sequence>MLSVAVAGCGGRREKRETGTRTRTSNPTTGGRTASETPEGPPSRAVRVSNDTTDAAYVSVVVADGGTTRFIESAEVPPGETRSFGEFPLEAGTYDVVVETADGRRQSQTWAVTDDDTGLAARVEPDGVTVVQQVYCELDCPPVSRGGRTAWSERPPARGTVELRNEGSAARTVGVRLLDGDETLAEYEYAVPANTTLAIPAYGRGSGYRVVVERGGESASFDWGVGGGDRLYVDVTETDARFRCGWRNRDLRVVNEDETAHRLTVSVLTDGDTLFEETYDLGPGETVLDPKVVENAGSYEFRIRSERGDEASYVWEVCPPRGPVWVVVDEAGVQVSVRAT</sequence>
<feature type="compositionally biased region" description="Basic and acidic residues" evidence="1">
    <location>
        <begin position="11"/>
        <end position="20"/>
    </location>
</feature>
<proteinExistence type="predicted"/>
<dbReference type="Pfam" id="PF25942">
    <property type="entry name" value="Ig_halo"/>
    <property type="match status" value="2"/>
</dbReference>
<dbReference type="Proteomes" id="UP000243250">
    <property type="component" value="Unassembled WGS sequence"/>
</dbReference>
<evidence type="ECO:0000313" key="3">
    <source>
        <dbReference type="EMBL" id="SFR53006.1"/>
    </source>
</evidence>
<reference evidence="4" key="1">
    <citation type="submission" date="2016-10" db="EMBL/GenBank/DDBJ databases">
        <authorList>
            <person name="Varghese N."/>
            <person name="Submissions S."/>
        </authorList>
    </citation>
    <scope>NUCLEOTIDE SEQUENCE [LARGE SCALE GENOMIC DNA]</scope>
    <source>
        <strain evidence="4">CGMCC 1.8711</strain>
    </source>
</reference>
<protein>
    <recommendedName>
        <fullName evidence="2">Ig-like domain-containing protein</fullName>
    </recommendedName>
</protein>
<dbReference type="AlphaFoldDB" id="A0A1I6HEU0"/>
<feature type="compositionally biased region" description="Low complexity" evidence="1">
    <location>
        <begin position="21"/>
        <end position="33"/>
    </location>
</feature>
<evidence type="ECO:0000259" key="2">
    <source>
        <dbReference type="Pfam" id="PF25942"/>
    </source>
</evidence>
<evidence type="ECO:0000313" key="4">
    <source>
        <dbReference type="Proteomes" id="UP000243250"/>
    </source>
</evidence>
<organism evidence="3 4">
    <name type="scientific">Halogeometricum limi</name>
    <dbReference type="NCBI Taxonomy" id="555875"/>
    <lineage>
        <taxon>Archaea</taxon>
        <taxon>Methanobacteriati</taxon>
        <taxon>Methanobacteriota</taxon>
        <taxon>Stenosarchaea group</taxon>
        <taxon>Halobacteria</taxon>
        <taxon>Halobacteriales</taxon>
        <taxon>Haloferacaceae</taxon>
        <taxon>Halogeometricum</taxon>
    </lineage>
</organism>
<dbReference type="InterPro" id="IPR058929">
    <property type="entry name" value="Ig_halo"/>
</dbReference>
<keyword evidence="4" id="KW-1185">Reference proteome</keyword>
<evidence type="ECO:0000256" key="1">
    <source>
        <dbReference type="SAM" id="MobiDB-lite"/>
    </source>
</evidence>